<comment type="caution">
    <text evidence="2">The sequence shown here is derived from an EMBL/GenBank/DDBJ whole genome shotgun (WGS) entry which is preliminary data.</text>
</comment>
<dbReference type="Proteomes" id="UP001501237">
    <property type="component" value="Unassembled WGS sequence"/>
</dbReference>
<organism evidence="2 3">
    <name type="scientific">Actinocorallia longicatena</name>
    <dbReference type="NCBI Taxonomy" id="111803"/>
    <lineage>
        <taxon>Bacteria</taxon>
        <taxon>Bacillati</taxon>
        <taxon>Actinomycetota</taxon>
        <taxon>Actinomycetes</taxon>
        <taxon>Streptosporangiales</taxon>
        <taxon>Thermomonosporaceae</taxon>
        <taxon>Actinocorallia</taxon>
    </lineage>
</organism>
<sequence>MEPEKIEHTEITAGLFHLRPPRLTEAEDLLELASDRDVTVFTPRLKTVTDLESARAMCEKFADWTGRATFSILDAPTERYMGHIMIFGIDREDSVAEVGYRIAPWARGRGVASTCLRAITGWSFATLDLHRIHLLHALDNPASCRVALKNGYLHEGTLRSAFVAGDGLRRDEHLHARLITD</sequence>
<dbReference type="InterPro" id="IPR000182">
    <property type="entry name" value="GNAT_dom"/>
</dbReference>
<feature type="domain" description="N-acetyltransferase" evidence="1">
    <location>
        <begin position="16"/>
        <end position="181"/>
    </location>
</feature>
<dbReference type="PROSITE" id="PS51186">
    <property type="entry name" value="GNAT"/>
    <property type="match status" value="1"/>
</dbReference>
<dbReference type="EMBL" id="BAAAUV010000001">
    <property type="protein sequence ID" value="GAA3193076.1"/>
    <property type="molecule type" value="Genomic_DNA"/>
</dbReference>
<name>A0ABP6PW87_9ACTN</name>
<keyword evidence="3" id="KW-1185">Reference proteome</keyword>
<dbReference type="PANTHER" id="PTHR43441:SF10">
    <property type="entry name" value="ACETYLTRANSFERASE"/>
    <property type="match status" value="1"/>
</dbReference>
<protein>
    <submittedName>
        <fullName evidence="2">GNAT family N-acetyltransferase</fullName>
    </submittedName>
</protein>
<proteinExistence type="predicted"/>
<dbReference type="RefSeq" id="WP_344821213.1">
    <property type="nucleotide sequence ID" value="NZ_BAAAUV010000001.1"/>
</dbReference>
<gene>
    <name evidence="2" type="ORF">GCM10010468_02190</name>
</gene>
<evidence type="ECO:0000313" key="3">
    <source>
        <dbReference type="Proteomes" id="UP001501237"/>
    </source>
</evidence>
<dbReference type="PANTHER" id="PTHR43441">
    <property type="entry name" value="RIBOSOMAL-PROTEIN-SERINE ACETYLTRANSFERASE"/>
    <property type="match status" value="1"/>
</dbReference>
<accession>A0ABP6PW87</accession>
<dbReference type="Pfam" id="PF13302">
    <property type="entry name" value="Acetyltransf_3"/>
    <property type="match status" value="1"/>
</dbReference>
<dbReference type="SUPFAM" id="SSF55729">
    <property type="entry name" value="Acyl-CoA N-acyltransferases (Nat)"/>
    <property type="match status" value="1"/>
</dbReference>
<dbReference type="InterPro" id="IPR051908">
    <property type="entry name" value="Ribosomal_N-acetyltransferase"/>
</dbReference>
<dbReference type="InterPro" id="IPR016181">
    <property type="entry name" value="Acyl_CoA_acyltransferase"/>
</dbReference>
<evidence type="ECO:0000259" key="1">
    <source>
        <dbReference type="PROSITE" id="PS51186"/>
    </source>
</evidence>
<dbReference type="Gene3D" id="3.40.630.30">
    <property type="match status" value="1"/>
</dbReference>
<reference evidence="3" key="1">
    <citation type="journal article" date="2019" name="Int. J. Syst. Evol. Microbiol.">
        <title>The Global Catalogue of Microorganisms (GCM) 10K type strain sequencing project: providing services to taxonomists for standard genome sequencing and annotation.</title>
        <authorList>
            <consortium name="The Broad Institute Genomics Platform"/>
            <consortium name="The Broad Institute Genome Sequencing Center for Infectious Disease"/>
            <person name="Wu L."/>
            <person name="Ma J."/>
        </authorList>
    </citation>
    <scope>NUCLEOTIDE SEQUENCE [LARGE SCALE GENOMIC DNA]</scope>
    <source>
        <strain evidence="3">JCM 9377</strain>
    </source>
</reference>
<evidence type="ECO:0000313" key="2">
    <source>
        <dbReference type="EMBL" id="GAA3193076.1"/>
    </source>
</evidence>